<evidence type="ECO:0000256" key="6">
    <source>
        <dbReference type="ARBA" id="ARBA00048336"/>
    </source>
</evidence>
<organism evidence="9 10">
    <name type="scientific">Exidia glandulosa HHB12029</name>
    <dbReference type="NCBI Taxonomy" id="1314781"/>
    <lineage>
        <taxon>Eukaryota</taxon>
        <taxon>Fungi</taxon>
        <taxon>Dikarya</taxon>
        <taxon>Basidiomycota</taxon>
        <taxon>Agaricomycotina</taxon>
        <taxon>Agaricomycetes</taxon>
        <taxon>Auriculariales</taxon>
        <taxon>Exidiaceae</taxon>
        <taxon>Exidia</taxon>
    </lineage>
</organism>
<dbReference type="SUPFAM" id="SSF56784">
    <property type="entry name" value="HAD-like"/>
    <property type="match status" value="1"/>
</dbReference>
<dbReference type="Proteomes" id="UP000077266">
    <property type="component" value="Unassembled WGS sequence"/>
</dbReference>
<accession>A0A165C448</accession>
<evidence type="ECO:0000259" key="8">
    <source>
        <dbReference type="SMART" id="SM00577"/>
    </source>
</evidence>
<dbReference type="InterPro" id="IPR023214">
    <property type="entry name" value="HAD_sf"/>
</dbReference>
<dbReference type="InterPro" id="IPR036412">
    <property type="entry name" value="HAD-like_sf"/>
</dbReference>
<evidence type="ECO:0000313" key="9">
    <source>
        <dbReference type="EMBL" id="KZV81781.1"/>
    </source>
</evidence>
<dbReference type="Gene3D" id="3.40.50.1000">
    <property type="entry name" value="HAD superfamily/HAD-like"/>
    <property type="match status" value="1"/>
</dbReference>
<dbReference type="InterPro" id="IPR004274">
    <property type="entry name" value="FCP1_dom"/>
</dbReference>
<evidence type="ECO:0000256" key="2">
    <source>
        <dbReference type="ARBA" id="ARBA00013081"/>
    </source>
</evidence>
<dbReference type="STRING" id="1314781.A0A165C448"/>
<sequence>MGGLCAICGKDMTALENETAERLLAGRKLSLIVDLDQTIVHATVDPTVGGWISQGAAWEAYQNEPPDKRGTPPPQPNANWDALRDVANFTLPHEGPGQHHHHREPPVMYYIKPRPGLMHFLDKISKKYYTMGTRAYAKRPSRSATTTIPLRYIHGRHRRPRERSPNLVEVVRYDFFGGIGDILLPKADPLLRLPPDLPAIVRKPTGPQPVTVEDEKEELEDELLSRQPEALGAAAGEEAA</sequence>
<evidence type="ECO:0000256" key="4">
    <source>
        <dbReference type="ARBA" id="ARBA00023242"/>
    </source>
</evidence>
<protein>
    <recommendedName>
        <fullName evidence="2">protein-serine/threonine phosphatase</fullName>
        <ecNumber evidence="2">3.1.3.16</ecNumber>
    </recommendedName>
</protein>
<comment type="subcellular location">
    <subcellularLocation>
        <location evidence="1">Nucleus</location>
    </subcellularLocation>
</comment>
<dbReference type="GO" id="GO:0005634">
    <property type="term" value="C:nucleus"/>
    <property type="evidence" value="ECO:0007669"/>
    <property type="project" value="UniProtKB-SubCell"/>
</dbReference>
<feature type="domain" description="FCP1 homology" evidence="8">
    <location>
        <begin position="27"/>
        <end position="180"/>
    </location>
</feature>
<feature type="compositionally biased region" description="Low complexity" evidence="7">
    <location>
        <begin position="229"/>
        <end position="240"/>
    </location>
</feature>
<dbReference type="AlphaFoldDB" id="A0A165C448"/>
<evidence type="ECO:0000256" key="3">
    <source>
        <dbReference type="ARBA" id="ARBA00022801"/>
    </source>
</evidence>
<dbReference type="EC" id="3.1.3.16" evidence="2"/>
<dbReference type="EMBL" id="KV426368">
    <property type="protein sequence ID" value="KZV81781.1"/>
    <property type="molecule type" value="Genomic_DNA"/>
</dbReference>
<name>A0A165C448_EXIGL</name>
<comment type="catalytic activity">
    <reaction evidence="5">
        <text>O-phospho-L-seryl-[protein] + H2O = L-seryl-[protein] + phosphate</text>
        <dbReference type="Rhea" id="RHEA:20629"/>
        <dbReference type="Rhea" id="RHEA-COMP:9863"/>
        <dbReference type="Rhea" id="RHEA-COMP:11604"/>
        <dbReference type="ChEBI" id="CHEBI:15377"/>
        <dbReference type="ChEBI" id="CHEBI:29999"/>
        <dbReference type="ChEBI" id="CHEBI:43474"/>
        <dbReference type="ChEBI" id="CHEBI:83421"/>
        <dbReference type="EC" id="3.1.3.16"/>
    </reaction>
</comment>
<gene>
    <name evidence="9" type="ORF">EXIGLDRAFT_703299</name>
</gene>
<evidence type="ECO:0000256" key="5">
    <source>
        <dbReference type="ARBA" id="ARBA00047761"/>
    </source>
</evidence>
<evidence type="ECO:0000313" key="10">
    <source>
        <dbReference type="Proteomes" id="UP000077266"/>
    </source>
</evidence>
<keyword evidence="3" id="KW-0378">Hydrolase</keyword>
<proteinExistence type="predicted"/>
<dbReference type="GO" id="GO:0008420">
    <property type="term" value="F:RNA polymerase II CTD heptapeptide repeat phosphatase activity"/>
    <property type="evidence" value="ECO:0007669"/>
    <property type="project" value="InterPro"/>
</dbReference>
<evidence type="ECO:0000256" key="7">
    <source>
        <dbReference type="SAM" id="MobiDB-lite"/>
    </source>
</evidence>
<dbReference type="InterPro" id="IPR039189">
    <property type="entry name" value="Fcp1"/>
</dbReference>
<keyword evidence="4" id="KW-0539">Nucleus</keyword>
<dbReference type="PANTHER" id="PTHR23081:SF36">
    <property type="entry name" value="RNA POLYMERASE II SUBUNIT A C-TERMINAL DOMAIN PHOSPHATASE"/>
    <property type="match status" value="1"/>
</dbReference>
<feature type="region of interest" description="Disordered" evidence="7">
    <location>
        <begin position="200"/>
        <end position="240"/>
    </location>
</feature>
<dbReference type="InParanoid" id="A0A165C448"/>
<dbReference type="PANTHER" id="PTHR23081">
    <property type="entry name" value="RNA POLYMERASE II CTD PHOSPHATASE"/>
    <property type="match status" value="1"/>
</dbReference>
<comment type="catalytic activity">
    <reaction evidence="6">
        <text>O-phospho-L-threonyl-[protein] + H2O = L-threonyl-[protein] + phosphate</text>
        <dbReference type="Rhea" id="RHEA:47004"/>
        <dbReference type="Rhea" id="RHEA-COMP:11060"/>
        <dbReference type="Rhea" id="RHEA-COMP:11605"/>
        <dbReference type="ChEBI" id="CHEBI:15377"/>
        <dbReference type="ChEBI" id="CHEBI:30013"/>
        <dbReference type="ChEBI" id="CHEBI:43474"/>
        <dbReference type="ChEBI" id="CHEBI:61977"/>
        <dbReference type="EC" id="3.1.3.16"/>
    </reaction>
</comment>
<dbReference type="OrthoDB" id="10249888at2759"/>
<dbReference type="SMART" id="SM00577">
    <property type="entry name" value="CPDc"/>
    <property type="match status" value="1"/>
</dbReference>
<evidence type="ECO:0000256" key="1">
    <source>
        <dbReference type="ARBA" id="ARBA00004123"/>
    </source>
</evidence>
<keyword evidence="10" id="KW-1185">Reference proteome</keyword>
<feature type="compositionally biased region" description="Acidic residues" evidence="7">
    <location>
        <begin position="212"/>
        <end position="222"/>
    </location>
</feature>
<reference evidence="9 10" key="1">
    <citation type="journal article" date="2016" name="Mol. Biol. Evol.">
        <title>Comparative Genomics of Early-Diverging Mushroom-Forming Fungi Provides Insights into the Origins of Lignocellulose Decay Capabilities.</title>
        <authorList>
            <person name="Nagy L.G."/>
            <person name="Riley R."/>
            <person name="Tritt A."/>
            <person name="Adam C."/>
            <person name="Daum C."/>
            <person name="Floudas D."/>
            <person name="Sun H."/>
            <person name="Yadav J.S."/>
            <person name="Pangilinan J."/>
            <person name="Larsson K.H."/>
            <person name="Matsuura K."/>
            <person name="Barry K."/>
            <person name="Labutti K."/>
            <person name="Kuo R."/>
            <person name="Ohm R.A."/>
            <person name="Bhattacharya S.S."/>
            <person name="Shirouzu T."/>
            <person name="Yoshinaga Y."/>
            <person name="Martin F.M."/>
            <person name="Grigoriev I.V."/>
            <person name="Hibbett D.S."/>
        </authorList>
    </citation>
    <scope>NUCLEOTIDE SEQUENCE [LARGE SCALE GENOMIC DNA]</scope>
    <source>
        <strain evidence="9 10">HHB12029</strain>
    </source>
</reference>